<comment type="caution">
    <text evidence="4">The sequence shown here is derived from an EMBL/GenBank/DDBJ whole genome shotgun (WGS) entry which is preliminary data.</text>
</comment>
<organism evidence="4 5">
    <name type="scientific">Tianweitania aestuarii</name>
    <dbReference type="NCBI Taxonomy" id="2814886"/>
    <lineage>
        <taxon>Bacteria</taxon>
        <taxon>Pseudomonadati</taxon>
        <taxon>Pseudomonadota</taxon>
        <taxon>Alphaproteobacteria</taxon>
        <taxon>Hyphomicrobiales</taxon>
        <taxon>Phyllobacteriaceae</taxon>
        <taxon>Tianweitania</taxon>
    </lineage>
</organism>
<keyword evidence="5" id="KW-1185">Reference proteome</keyword>
<dbReference type="Pfam" id="PF13673">
    <property type="entry name" value="Acetyltransf_10"/>
    <property type="match status" value="1"/>
</dbReference>
<dbReference type="Gene3D" id="3.40.630.30">
    <property type="match status" value="1"/>
</dbReference>
<evidence type="ECO:0000313" key="5">
    <source>
        <dbReference type="Proteomes" id="UP001297272"/>
    </source>
</evidence>
<reference evidence="4 5" key="1">
    <citation type="submission" date="2021-03" db="EMBL/GenBank/DDBJ databases">
        <title>Tianweitania aestuarii sp. nov., isolated from a tidal flat.</title>
        <authorList>
            <person name="Park S."/>
            <person name="Yoon J.-H."/>
        </authorList>
    </citation>
    <scope>NUCLEOTIDE SEQUENCE [LARGE SCALE GENOMIC DNA]</scope>
    <source>
        <strain evidence="4 5">BSSL-BM11</strain>
    </source>
</reference>
<dbReference type="CDD" id="cd04301">
    <property type="entry name" value="NAT_SF"/>
    <property type="match status" value="1"/>
</dbReference>
<evidence type="ECO:0000256" key="2">
    <source>
        <dbReference type="ARBA" id="ARBA00023315"/>
    </source>
</evidence>
<dbReference type="InterPro" id="IPR050832">
    <property type="entry name" value="Bact_Acetyltransf"/>
</dbReference>
<accession>A0ABS5RWE1</accession>
<feature type="domain" description="N-acetyltransferase" evidence="3">
    <location>
        <begin position="3"/>
        <end position="164"/>
    </location>
</feature>
<dbReference type="InterPro" id="IPR016181">
    <property type="entry name" value="Acyl_CoA_acyltransferase"/>
</dbReference>
<evidence type="ECO:0000256" key="1">
    <source>
        <dbReference type="ARBA" id="ARBA00022679"/>
    </source>
</evidence>
<keyword evidence="1" id="KW-0808">Transferase</keyword>
<dbReference type="InterPro" id="IPR000182">
    <property type="entry name" value="GNAT_dom"/>
</dbReference>
<proteinExistence type="predicted"/>
<protein>
    <submittedName>
        <fullName evidence="4">GNAT family N-acetyltransferase</fullName>
    </submittedName>
</protein>
<evidence type="ECO:0000259" key="3">
    <source>
        <dbReference type="PROSITE" id="PS51186"/>
    </source>
</evidence>
<dbReference type="PROSITE" id="PS51186">
    <property type="entry name" value="GNAT"/>
    <property type="match status" value="1"/>
</dbReference>
<dbReference type="RefSeq" id="WP_213984123.1">
    <property type="nucleotide sequence ID" value="NZ_JAFMNX010000001.1"/>
</dbReference>
<name>A0ABS5RWE1_9HYPH</name>
<keyword evidence="2" id="KW-0012">Acyltransferase</keyword>
<dbReference type="SUPFAM" id="SSF55729">
    <property type="entry name" value="Acyl-CoA N-acyltransferases (Nat)"/>
    <property type="match status" value="1"/>
</dbReference>
<sequence length="164" mass="18366">MSVFVRTAGSWDISAIRALLAETWHATYDPIYGPGMVEELTAEWHSPEALQAMIDRDRSEFLVADDGERICGCAFAAATLDDMRVVTLFQLYVLPELQGRGIGGMLLEEIEQSFFESQVLRLEVEERNSRAVAFYETEGFTQAGREEHGGAVPRTVLIYEKSLV</sequence>
<dbReference type="PANTHER" id="PTHR43877">
    <property type="entry name" value="AMINOALKYLPHOSPHONATE N-ACETYLTRANSFERASE-RELATED-RELATED"/>
    <property type="match status" value="1"/>
</dbReference>
<dbReference type="Proteomes" id="UP001297272">
    <property type="component" value="Unassembled WGS sequence"/>
</dbReference>
<dbReference type="EMBL" id="JAFMNX010000001">
    <property type="protein sequence ID" value="MBS9720617.1"/>
    <property type="molecule type" value="Genomic_DNA"/>
</dbReference>
<dbReference type="PANTHER" id="PTHR43877:SF2">
    <property type="entry name" value="AMINOALKYLPHOSPHONATE N-ACETYLTRANSFERASE-RELATED"/>
    <property type="match status" value="1"/>
</dbReference>
<gene>
    <name evidence="4" type="ORF">JYU29_07955</name>
</gene>
<evidence type="ECO:0000313" key="4">
    <source>
        <dbReference type="EMBL" id="MBS9720617.1"/>
    </source>
</evidence>